<evidence type="ECO:0000313" key="5">
    <source>
        <dbReference type="EMBL" id="HIY69225.1"/>
    </source>
</evidence>
<gene>
    <name evidence="5" type="ORF">H9828_07390</name>
</gene>
<dbReference type="Proteomes" id="UP000886844">
    <property type="component" value="Unassembled WGS sequence"/>
</dbReference>
<accession>A0A9D1Z203</accession>
<evidence type="ECO:0000256" key="1">
    <source>
        <dbReference type="ARBA" id="ARBA00023015"/>
    </source>
</evidence>
<dbReference type="PANTHER" id="PTHR43537:SF5">
    <property type="entry name" value="UXU OPERON TRANSCRIPTIONAL REGULATOR"/>
    <property type="match status" value="1"/>
</dbReference>
<evidence type="ECO:0000259" key="4">
    <source>
        <dbReference type="PROSITE" id="PS50949"/>
    </source>
</evidence>
<proteinExistence type="predicted"/>
<dbReference type="GO" id="GO:0003677">
    <property type="term" value="F:DNA binding"/>
    <property type="evidence" value="ECO:0007669"/>
    <property type="project" value="UniProtKB-KW"/>
</dbReference>
<evidence type="ECO:0000313" key="6">
    <source>
        <dbReference type="Proteomes" id="UP000886844"/>
    </source>
</evidence>
<dbReference type="Gene3D" id="1.20.120.530">
    <property type="entry name" value="GntR ligand-binding domain-like"/>
    <property type="match status" value="1"/>
</dbReference>
<dbReference type="InterPro" id="IPR000524">
    <property type="entry name" value="Tscrpt_reg_HTH_GntR"/>
</dbReference>
<keyword evidence="1" id="KW-0805">Transcription regulation</keyword>
<dbReference type="Pfam" id="PF00392">
    <property type="entry name" value="GntR"/>
    <property type="match status" value="1"/>
</dbReference>
<dbReference type="CDD" id="cd07377">
    <property type="entry name" value="WHTH_GntR"/>
    <property type="match status" value="1"/>
</dbReference>
<dbReference type="InterPro" id="IPR008920">
    <property type="entry name" value="TF_FadR/GntR_C"/>
</dbReference>
<dbReference type="InterPro" id="IPR011711">
    <property type="entry name" value="GntR_C"/>
</dbReference>
<evidence type="ECO:0000256" key="3">
    <source>
        <dbReference type="ARBA" id="ARBA00023163"/>
    </source>
</evidence>
<reference evidence="5" key="2">
    <citation type="submission" date="2021-04" db="EMBL/GenBank/DDBJ databases">
        <authorList>
            <person name="Gilroy R."/>
        </authorList>
    </citation>
    <scope>NUCLEOTIDE SEQUENCE</scope>
    <source>
        <strain evidence="5">5134</strain>
    </source>
</reference>
<name>A0A9D1Z203_9BACT</name>
<feature type="domain" description="HTH gntR-type" evidence="4">
    <location>
        <begin position="11"/>
        <end position="79"/>
    </location>
</feature>
<dbReference type="Pfam" id="PF07729">
    <property type="entry name" value="FCD"/>
    <property type="match status" value="1"/>
</dbReference>
<dbReference type="SMART" id="SM00895">
    <property type="entry name" value="FCD"/>
    <property type="match status" value="1"/>
</dbReference>
<organism evidence="5 6">
    <name type="scientific">Candidatus Alistipes intestinigallinarum</name>
    <dbReference type="NCBI Taxonomy" id="2838440"/>
    <lineage>
        <taxon>Bacteria</taxon>
        <taxon>Pseudomonadati</taxon>
        <taxon>Bacteroidota</taxon>
        <taxon>Bacteroidia</taxon>
        <taxon>Bacteroidales</taxon>
        <taxon>Rikenellaceae</taxon>
        <taxon>Alistipes</taxon>
    </lineage>
</organism>
<reference evidence="5" key="1">
    <citation type="journal article" date="2021" name="PeerJ">
        <title>Extensive microbial diversity within the chicken gut microbiome revealed by metagenomics and culture.</title>
        <authorList>
            <person name="Gilroy R."/>
            <person name="Ravi A."/>
            <person name="Getino M."/>
            <person name="Pursley I."/>
            <person name="Horton D.L."/>
            <person name="Alikhan N.F."/>
            <person name="Baker D."/>
            <person name="Gharbi K."/>
            <person name="Hall N."/>
            <person name="Watson M."/>
            <person name="Adriaenssens E.M."/>
            <person name="Foster-Nyarko E."/>
            <person name="Jarju S."/>
            <person name="Secka A."/>
            <person name="Antonio M."/>
            <person name="Oren A."/>
            <person name="Chaudhuri R.R."/>
            <person name="La Ragione R."/>
            <person name="Hildebrand F."/>
            <person name="Pallen M.J."/>
        </authorList>
    </citation>
    <scope>NUCLEOTIDE SEQUENCE</scope>
    <source>
        <strain evidence="5">5134</strain>
    </source>
</reference>
<sequence length="236" mass="27477">MAGLKKENQEVSLVEQTQHRILEYIAENKYQFNSVLPKENEMADILGVSRVVIREAYSGLRTLGFLETKRKKGTIFVAPKVFGILKYVVMSGFLDDQSVEDLYELRIMLEIGMADYVVSNRTDDKIALLQEIVEQEEQSSDPQLLKQLDIRFHSILYGMSGNKSLQYFQHLLSKLFALYTPRSANWKVHEMMTHRTLVEILKMGRPDLFRSAMRIHLQYQFLNQERNLAALKKVQE</sequence>
<comment type="caution">
    <text evidence="5">The sequence shown here is derived from an EMBL/GenBank/DDBJ whole genome shotgun (WGS) entry which is preliminary data.</text>
</comment>
<dbReference type="PROSITE" id="PS50949">
    <property type="entry name" value="HTH_GNTR"/>
    <property type="match status" value="1"/>
</dbReference>
<evidence type="ECO:0000256" key="2">
    <source>
        <dbReference type="ARBA" id="ARBA00023125"/>
    </source>
</evidence>
<dbReference type="SUPFAM" id="SSF48008">
    <property type="entry name" value="GntR ligand-binding domain-like"/>
    <property type="match status" value="1"/>
</dbReference>
<dbReference type="InterPro" id="IPR036390">
    <property type="entry name" value="WH_DNA-bd_sf"/>
</dbReference>
<dbReference type="AlphaFoldDB" id="A0A9D1Z203"/>
<protein>
    <submittedName>
        <fullName evidence="5">FCD domain-containing protein</fullName>
    </submittedName>
</protein>
<keyword evidence="3" id="KW-0804">Transcription</keyword>
<keyword evidence="2" id="KW-0238">DNA-binding</keyword>
<dbReference type="Gene3D" id="1.10.10.10">
    <property type="entry name" value="Winged helix-like DNA-binding domain superfamily/Winged helix DNA-binding domain"/>
    <property type="match status" value="1"/>
</dbReference>
<dbReference type="SUPFAM" id="SSF46785">
    <property type="entry name" value="Winged helix' DNA-binding domain"/>
    <property type="match status" value="1"/>
</dbReference>
<dbReference type="EMBL" id="DXDA01000058">
    <property type="protein sequence ID" value="HIY69225.1"/>
    <property type="molecule type" value="Genomic_DNA"/>
</dbReference>
<dbReference type="SMART" id="SM00345">
    <property type="entry name" value="HTH_GNTR"/>
    <property type="match status" value="1"/>
</dbReference>
<dbReference type="GO" id="GO:0003700">
    <property type="term" value="F:DNA-binding transcription factor activity"/>
    <property type="evidence" value="ECO:0007669"/>
    <property type="project" value="InterPro"/>
</dbReference>
<dbReference type="PRINTS" id="PR00035">
    <property type="entry name" value="HTHGNTR"/>
</dbReference>
<dbReference type="PANTHER" id="PTHR43537">
    <property type="entry name" value="TRANSCRIPTIONAL REGULATOR, GNTR FAMILY"/>
    <property type="match status" value="1"/>
</dbReference>
<dbReference type="InterPro" id="IPR036388">
    <property type="entry name" value="WH-like_DNA-bd_sf"/>
</dbReference>